<dbReference type="AlphaFoldDB" id="A0A7W7HWM9"/>
<evidence type="ECO:0000259" key="1">
    <source>
        <dbReference type="Pfam" id="PF21959"/>
    </source>
</evidence>
<dbReference type="Proteomes" id="UP000578112">
    <property type="component" value="Unassembled WGS sequence"/>
</dbReference>
<dbReference type="Pfam" id="PF21959">
    <property type="entry name" value="DUF6923"/>
    <property type="match status" value="1"/>
</dbReference>
<comment type="caution">
    <text evidence="2">The sequence shown here is derived from an EMBL/GenBank/DDBJ whole genome shotgun (WGS) entry which is preliminary data.</text>
</comment>
<dbReference type="InterPro" id="IPR054215">
    <property type="entry name" value="DUF6923"/>
</dbReference>
<sequence length="202" mass="21462">MAIYSHEIPAAALAETNPWTCDQSGYLFQSPNGTNSTPHHVQQVNLAAGAGATGSGKTTRAVNGVGYNTLDNYFYGWDQQTNQLTRIHKDGTMFGLGLPTGFPVTAINVGDFDPAGHLWQMNSNATLALWYEVDLAPGASTPPALVAKGTIARLPGLYLPSDWSYVAGALFGVAETTSGNGNVHLLRSTGPTRVRSPACRRR</sequence>
<proteinExistence type="predicted"/>
<evidence type="ECO:0000313" key="3">
    <source>
        <dbReference type="Proteomes" id="UP000578112"/>
    </source>
</evidence>
<feature type="domain" description="DUF6923" evidence="1">
    <location>
        <begin position="52"/>
        <end position="177"/>
    </location>
</feature>
<protein>
    <recommendedName>
        <fullName evidence="1">DUF6923 domain-containing protein</fullName>
    </recommendedName>
</protein>
<reference evidence="2 3" key="1">
    <citation type="submission" date="2020-08" db="EMBL/GenBank/DDBJ databases">
        <title>Sequencing the genomes of 1000 actinobacteria strains.</title>
        <authorList>
            <person name="Klenk H.-P."/>
        </authorList>
    </citation>
    <scope>NUCLEOTIDE SEQUENCE [LARGE SCALE GENOMIC DNA]</scope>
    <source>
        <strain evidence="2 3">DSM 43149</strain>
    </source>
</reference>
<name>A0A7W7HWM9_9ACTN</name>
<organism evidence="2 3">
    <name type="scientific">Actinoplanes digitatis</name>
    <dbReference type="NCBI Taxonomy" id="1868"/>
    <lineage>
        <taxon>Bacteria</taxon>
        <taxon>Bacillati</taxon>
        <taxon>Actinomycetota</taxon>
        <taxon>Actinomycetes</taxon>
        <taxon>Micromonosporales</taxon>
        <taxon>Micromonosporaceae</taxon>
        <taxon>Actinoplanes</taxon>
    </lineage>
</organism>
<dbReference type="EMBL" id="JACHNH010000001">
    <property type="protein sequence ID" value="MBB4762145.1"/>
    <property type="molecule type" value="Genomic_DNA"/>
</dbReference>
<dbReference type="RefSeq" id="WP_184993049.1">
    <property type="nucleotide sequence ID" value="NZ_BOMK01000047.1"/>
</dbReference>
<accession>A0A7W7HWM9</accession>
<evidence type="ECO:0000313" key="2">
    <source>
        <dbReference type="EMBL" id="MBB4762145.1"/>
    </source>
</evidence>
<keyword evidence="3" id="KW-1185">Reference proteome</keyword>
<gene>
    <name evidence="2" type="ORF">BJ971_002701</name>
</gene>